<evidence type="ECO:0000259" key="9">
    <source>
        <dbReference type="Pfam" id="PF16874"/>
    </source>
</evidence>
<evidence type="ECO:0000256" key="1">
    <source>
        <dbReference type="ARBA" id="ARBA00001255"/>
    </source>
</evidence>
<dbReference type="SUPFAM" id="SSF51445">
    <property type="entry name" value="(Trans)glycosidases"/>
    <property type="match status" value="1"/>
</dbReference>
<dbReference type="PANTHER" id="PTHR43053:SF3">
    <property type="entry name" value="ALPHA-GALACTOSIDASE C-RELATED"/>
    <property type="match status" value="1"/>
</dbReference>
<dbReference type="KEGG" id="pbv:AR543_05840"/>
<comment type="similarity">
    <text evidence="2">Belongs to the glycosyl hydrolase 36 family.</text>
</comment>
<keyword evidence="12" id="KW-1185">Reference proteome</keyword>
<evidence type="ECO:0000256" key="5">
    <source>
        <dbReference type="ARBA" id="ARBA00023295"/>
    </source>
</evidence>
<keyword evidence="5 6" id="KW-0326">Glycosidase</keyword>
<dbReference type="AlphaFoldDB" id="A0A172ZEI4"/>
<dbReference type="GO" id="GO:0004557">
    <property type="term" value="F:alpha-galactosidase activity"/>
    <property type="evidence" value="ECO:0007669"/>
    <property type="project" value="UniProtKB-UniRule"/>
</dbReference>
<proteinExistence type="inferred from homology"/>
<dbReference type="InterPro" id="IPR031704">
    <property type="entry name" value="Glyco_hydro_36_N"/>
</dbReference>
<dbReference type="Gene3D" id="3.20.20.70">
    <property type="entry name" value="Aldolase class I"/>
    <property type="match status" value="1"/>
</dbReference>
<feature type="binding site" evidence="8">
    <location>
        <position position="200"/>
    </location>
    <ligand>
        <name>substrate</name>
    </ligand>
</feature>
<evidence type="ECO:0000256" key="6">
    <source>
        <dbReference type="PIRNR" id="PIRNR005536"/>
    </source>
</evidence>
<dbReference type="InterPro" id="IPR000111">
    <property type="entry name" value="Glyco_hydro_27/36_CS"/>
</dbReference>
<evidence type="ECO:0000313" key="11">
    <source>
        <dbReference type="EMBL" id="ANF95570.1"/>
    </source>
</evidence>
<dbReference type="PROSITE" id="PS00512">
    <property type="entry name" value="ALPHA_GALACTOSIDASE"/>
    <property type="match status" value="1"/>
</dbReference>
<dbReference type="OrthoDB" id="9758822at2"/>
<feature type="binding site" evidence="8">
    <location>
        <position position="527"/>
    </location>
    <ligand>
        <name>substrate</name>
    </ligand>
</feature>
<dbReference type="GO" id="GO:0016052">
    <property type="term" value="P:carbohydrate catabolic process"/>
    <property type="evidence" value="ECO:0007669"/>
    <property type="project" value="InterPro"/>
</dbReference>
<evidence type="ECO:0000259" key="10">
    <source>
        <dbReference type="Pfam" id="PF16875"/>
    </source>
</evidence>
<dbReference type="Gene3D" id="2.70.98.60">
    <property type="entry name" value="alpha-galactosidase from lactobacil brevis"/>
    <property type="match status" value="1"/>
</dbReference>
<dbReference type="EMBL" id="CP013023">
    <property type="protein sequence ID" value="ANF95570.1"/>
    <property type="molecule type" value="Genomic_DNA"/>
</dbReference>
<dbReference type="PANTHER" id="PTHR43053">
    <property type="entry name" value="GLYCOSIDASE FAMILY 31"/>
    <property type="match status" value="1"/>
</dbReference>
<dbReference type="InterPro" id="IPR017853">
    <property type="entry name" value="GH"/>
</dbReference>
<protein>
    <recommendedName>
        <fullName evidence="3 6">Alpha-galactosidase</fullName>
        <ecNumber evidence="3 6">3.2.1.22</ecNumber>
    </recommendedName>
</protein>
<evidence type="ECO:0000256" key="3">
    <source>
        <dbReference type="ARBA" id="ARBA00012755"/>
    </source>
</evidence>
<dbReference type="InterPro" id="IPR031705">
    <property type="entry name" value="Glyco_hydro_36_C"/>
</dbReference>
<feature type="domain" description="Glycosyl hydrolase family 36 C-terminal" evidence="9">
    <location>
        <begin position="650"/>
        <end position="730"/>
    </location>
</feature>
<reference evidence="12" key="1">
    <citation type="submission" date="2015-10" db="EMBL/GenBank/DDBJ databases">
        <title>Genome of Paenibacillus bovis sp. nov.</title>
        <authorList>
            <person name="Wu Z."/>
            <person name="Gao C."/>
            <person name="Liu Z."/>
            <person name="Zheng H."/>
        </authorList>
    </citation>
    <scope>NUCLEOTIDE SEQUENCE [LARGE SCALE GENOMIC DNA]</scope>
    <source>
        <strain evidence="12">BD3526</strain>
    </source>
</reference>
<dbReference type="RefSeq" id="WP_060532620.1">
    <property type="nucleotide sequence ID" value="NZ_CP013023.1"/>
</dbReference>
<gene>
    <name evidence="11" type="ORF">AR543_05840</name>
</gene>
<feature type="active site" description="Nucleophile" evidence="7">
    <location>
        <position position="479"/>
    </location>
</feature>
<feature type="binding site" evidence="8">
    <location>
        <position position="549"/>
    </location>
    <ligand>
        <name>substrate</name>
    </ligand>
</feature>
<feature type="domain" description="Glycosyl hydrolase family 36 N-terminal" evidence="10">
    <location>
        <begin position="30"/>
        <end position="286"/>
    </location>
</feature>
<dbReference type="Gene3D" id="2.60.40.1180">
    <property type="entry name" value="Golgi alpha-mannosidase II"/>
    <property type="match status" value="1"/>
</dbReference>
<keyword evidence="4 6" id="KW-0378">Hydrolase</keyword>
<dbReference type="InterPro" id="IPR050985">
    <property type="entry name" value="Alpha-glycosidase_related"/>
</dbReference>
<evidence type="ECO:0000256" key="7">
    <source>
        <dbReference type="PIRSR" id="PIRSR005536-1"/>
    </source>
</evidence>
<accession>A0A172ZEI4</accession>
<dbReference type="EC" id="3.2.1.22" evidence="3 6"/>
<feature type="binding site" evidence="8">
    <location>
        <position position="444"/>
    </location>
    <ligand>
        <name>substrate</name>
    </ligand>
</feature>
<dbReference type="Pfam" id="PF16875">
    <property type="entry name" value="Glyco_hydro_36N"/>
    <property type="match status" value="1"/>
</dbReference>
<dbReference type="STRING" id="1616788.AR543_05840"/>
<dbReference type="Pfam" id="PF02065">
    <property type="entry name" value="Melibiase"/>
    <property type="match status" value="1"/>
</dbReference>
<dbReference type="FunFam" id="3.20.20.70:FF:000118">
    <property type="entry name" value="Alpha-galactosidase"/>
    <property type="match status" value="1"/>
</dbReference>
<comment type="catalytic activity">
    <reaction evidence="1 6">
        <text>Hydrolysis of terminal, non-reducing alpha-D-galactose residues in alpha-D-galactosides, including galactose oligosaccharides, galactomannans and galactolipids.</text>
        <dbReference type="EC" id="3.2.1.22"/>
    </reaction>
</comment>
<dbReference type="InterPro" id="IPR013785">
    <property type="entry name" value="Aldolase_TIM"/>
</dbReference>
<organism evidence="11 12">
    <name type="scientific">Paenibacillus bovis</name>
    <dbReference type="NCBI Taxonomy" id="1616788"/>
    <lineage>
        <taxon>Bacteria</taxon>
        <taxon>Bacillati</taxon>
        <taxon>Bacillota</taxon>
        <taxon>Bacilli</taxon>
        <taxon>Bacillales</taxon>
        <taxon>Paenibacillaceae</taxon>
        <taxon>Paenibacillus</taxon>
    </lineage>
</organism>
<evidence type="ECO:0000256" key="8">
    <source>
        <dbReference type="PIRSR" id="PIRSR005536-2"/>
    </source>
</evidence>
<dbReference type="InterPro" id="IPR002252">
    <property type="entry name" value="Glyco_hydro_36"/>
</dbReference>
<reference evidence="11 12" key="2">
    <citation type="journal article" date="2016" name="Int. J. Syst. Evol. Microbiol.">
        <title>Paenibacillus bovis sp. nov., isolated from raw yak (Bos grunniens) milk.</title>
        <authorList>
            <person name="Gao C."/>
            <person name="Han J."/>
            <person name="Liu Z."/>
            <person name="Xu X."/>
            <person name="Hang F."/>
            <person name="Wu Z."/>
        </authorList>
    </citation>
    <scope>NUCLEOTIDE SEQUENCE [LARGE SCALE GENOMIC DNA]</scope>
    <source>
        <strain evidence="11 12">BD3526</strain>
    </source>
</reference>
<evidence type="ECO:0000256" key="2">
    <source>
        <dbReference type="ARBA" id="ARBA00006202"/>
    </source>
</evidence>
<dbReference type="Pfam" id="PF16874">
    <property type="entry name" value="Glyco_hydro_36C"/>
    <property type="match status" value="1"/>
</dbReference>
<dbReference type="InterPro" id="IPR038417">
    <property type="entry name" value="Alpga-gal_N_sf"/>
</dbReference>
<dbReference type="Proteomes" id="UP000078148">
    <property type="component" value="Chromosome"/>
</dbReference>
<name>A0A172ZEI4_9BACL</name>
<sequence>MSIFYDEKQATFHLQTSSTSYVIQLIHGRHLAHLYWGPALRHSTVGSLLRRIERASFSPNYHDEDRTFSFDTLPQEYPGYGRGDYREPAFEVMLPNGSSVNDLHYVSHRITAGKPALEGLPATYVEQDSEADTLEITLRDELTGLEAIVQYSVFGELNAITRAVRLHNQGSEPVSIRRALSSSVDFHQDQYEMMHLSGAWVRERHVHYRPLTPGLQRVESKRGSSSHQHNPFIALLEKGATEDHGQVYGMSLVYSGNFIAQVEVDQFRTTRMQVGLSPFDFEWKLEAGETFQTPEAVLVHSANGLGGMSRTYHKLYRTHLSRGTHRDQVRPILINNWEATYFDFDAPKIKRIAAAGQELGIELFVLDDGWFGHRDNDRSSLGDWVEDRRKLPEGLGKLAQEIVDTGMQFGLWFEPEMVSPDSDLYRKHPDWCLHVPDRSRSMGRQQLILDLSRQDVCDYIVESVSSVLASAPITYVKWDMNRNMSEIGSALLPAERQRETAHRYMLGLYNVLERITSAFPDVLFESCSGGGGRFDPGMLYYMPQTWTSDDTDAVERLKIQYGTSMVYPASSMGSHVSAVPNHQVGRITSFATRGHVAMSGNFGYELDLTSLTEEEKQEVREQVTQYKQLRGLIQFGEFYRLLSPFEGNYTAWMFVSEDQQEAFGGYFQVLSEPNPPLRRLRLRGLNPESRYRMSVNGIEEEQVYYGDELMYHGIALIEKYEDFQSTLFTFKSVQ</sequence>
<dbReference type="PIRSF" id="PIRSF005536">
    <property type="entry name" value="Agal"/>
    <property type="match status" value="1"/>
</dbReference>
<feature type="binding site" evidence="8">
    <location>
        <begin position="367"/>
        <end position="368"/>
    </location>
    <ligand>
        <name>substrate</name>
    </ligand>
</feature>
<evidence type="ECO:0000313" key="12">
    <source>
        <dbReference type="Proteomes" id="UP000078148"/>
    </source>
</evidence>
<dbReference type="CDD" id="cd14791">
    <property type="entry name" value="GH36"/>
    <property type="match status" value="1"/>
</dbReference>
<evidence type="ECO:0000256" key="4">
    <source>
        <dbReference type="ARBA" id="ARBA00022801"/>
    </source>
</evidence>
<dbReference type="InterPro" id="IPR013780">
    <property type="entry name" value="Glyco_hydro_b"/>
</dbReference>
<dbReference type="PRINTS" id="PR00743">
    <property type="entry name" value="GLHYDRLASE36"/>
</dbReference>
<feature type="active site" description="Proton donor" evidence="7">
    <location>
        <position position="549"/>
    </location>
</feature>
<feature type="binding site" evidence="8">
    <location>
        <begin position="477"/>
        <end position="481"/>
    </location>
    <ligand>
        <name>substrate</name>
    </ligand>
</feature>